<dbReference type="Proteomes" id="UP001268256">
    <property type="component" value="Unassembled WGS sequence"/>
</dbReference>
<dbReference type="AlphaFoldDB" id="A0AAE4FUX9"/>
<organism evidence="2 3">
    <name type="scientific">Pseudocalidococcus azoricus BACA0444</name>
    <dbReference type="NCBI Taxonomy" id="2918990"/>
    <lineage>
        <taxon>Bacteria</taxon>
        <taxon>Bacillati</taxon>
        <taxon>Cyanobacteriota</taxon>
        <taxon>Cyanophyceae</taxon>
        <taxon>Acaryochloridales</taxon>
        <taxon>Thermosynechococcaceae</taxon>
        <taxon>Pseudocalidococcus</taxon>
        <taxon>Pseudocalidococcus azoricus</taxon>
    </lineage>
</organism>
<evidence type="ECO:0000256" key="1">
    <source>
        <dbReference type="SAM" id="Phobius"/>
    </source>
</evidence>
<evidence type="ECO:0000313" key="3">
    <source>
        <dbReference type="Proteomes" id="UP001268256"/>
    </source>
</evidence>
<sequence>MGLKVINRTYERLMAILASANLLLVLFNLSYVPWRDFWLQGRVSIPLVNRVLYIPMPLDITKFYDPIKGIEPHRDTQAYLELVDQLEASIERTGYSSPATESILAALRAGSIEMVDTNPFAIANKSGSLERIKNQMRLRVFSTKRNVSSKAAFEQFWSDRYINSVTGATNLAWFNRTIRPLMAANYYRGIGEDGEYIDNFGVLDIPFGLIFCLEFFARTFWMSRHQARLRWFDAMIIRWYDGLLFFPFWWIAPGWAWLRIIPVEIRLDQAQIISLQRIRKQASQGIVATIADDVTEVVVIQVLSQMQAAIRRGQFMRFLPSQGAQSGQQPLHPGNEIDELGEMAALVLQVTLKKVLPQLRPELEKLIQYNVDQALRQAPPYRQLANFPGLQTIPQQWSAQLASEITNRVYQVLTRLESEDKTAALLTSQLVQKFGTTLSYELQQQQVGQALRDLLIDWLEEVKASFMAQKRQARLPESNTP</sequence>
<keyword evidence="1" id="KW-0472">Membrane</keyword>
<reference evidence="3" key="1">
    <citation type="submission" date="2023-07" db="EMBL/GenBank/DDBJ databases">
        <authorList>
            <person name="Luz R."/>
            <person name="Cordeiro R."/>
            <person name="Fonseca A."/>
            <person name="Goncalves V."/>
        </authorList>
    </citation>
    <scope>NUCLEOTIDE SEQUENCE [LARGE SCALE GENOMIC DNA]</scope>
    <source>
        <strain evidence="3">BACA0444</strain>
    </source>
</reference>
<protein>
    <submittedName>
        <fullName evidence="2">Uncharacterized protein</fullName>
    </submittedName>
</protein>
<feature type="transmembrane region" description="Helical" evidence="1">
    <location>
        <begin position="196"/>
        <end position="216"/>
    </location>
</feature>
<evidence type="ECO:0000313" key="2">
    <source>
        <dbReference type="EMBL" id="MDS3861501.1"/>
    </source>
</evidence>
<dbReference type="RefSeq" id="WP_322878742.1">
    <property type="nucleotide sequence ID" value="NZ_JAVMIP010000013.1"/>
</dbReference>
<accession>A0AAE4FUX9</accession>
<keyword evidence="3" id="KW-1185">Reference proteome</keyword>
<keyword evidence="1" id="KW-0812">Transmembrane</keyword>
<name>A0AAE4FUX9_9CYAN</name>
<dbReference type="EMBL" id="JAVMIP010000013">
    <property type="protein sequence ID" value="MDS3861501.1"/>
    <property type="molecule type" value="Genomic_DNA"/>
</dbReference>
<keyword evidence="1" id="KW-1133">Transmembrane helix</keyword>
<proteinExistence type="predicted"/>
<gene>
    <name evidence="2" type="ORF">RIF25_11855</name>
</gene>
<feature type="transmembrane region" description="Helical" evidence="1">
    <location>
        <begin position="12"/>
        <end position="34"/>
    </location>
</feature>
<feature type="transmembrane region" description="Helical" evidence="1">
    <location>
        <begin position="237"/>
        <end position="258"/>
    </location>
</feature>
<comment type="caution">
    <text evidence="2">The sequence shown here is derived from an EMBL/GenBank/DDBJ whole genome shotgun (WGS) entry which is preliminary data.</text>
</comment>